<keyword evidence="1" id="KW-1133">Transmembrane helix</keyword>
<organism evidence="2 3">
    <name type="scientific">Streptococcus macedonicus</name>
    <name type="common">Streptococcus gallolyticus macedonicus</name>
    <dbReference type="NCBI Taxonomy" id="59310"/>
    <lineage>
        <taxon>Bacteria</taxon>
        <taxon>Bacillati</taxon>
        <taxon>Bacillota</taxon>
        <taxon>Bacilli</taxon>
        <taxon>Lactobacillales</taxon>
        <taxon>Streptococcaceae</taxon>
        <taxon>Streptococcus</taxon>
    </lineage>
</organism>
<feature type="transmembrane region" description="Helical" evidence="1">
    <location>
        <begin position="167"/>
        <end position="186"/>
    </location>
</feature>
<dbReference type="RefSeq" id="WP_048791061.1">
    <property type="nucleotide sequence ID" value="NZ_PKIB01000013.1"/>
</dbReference>
<keyword evidence="1" id="KW-0812">Transmembrane</keyword>
<feature type="transmembrane region" description="Helical" evidence="1">
    <location>
        <begin position="74"/>
        <end position="94"/>
    </location>
</feature>
<comment type="caution">
    <text evidence="2">The sequence shown here is derived from an EMBL/GenBank/DDBJ whole genome shotgun (WGS) entry which is preliminary data.</text>
</comment>
<dbReference type="Proteomes" id="UP000235073">
    <property type="component" value="Unassembled WGS sequence"/>
</dbReference>
<feature type="transmembrane region" description="Helical" evidence="1">
    <location>
        <begin position="101"/>
        <end position="121"/>
    </location>
</feature>
<dbReference type="EMBL" id="PKIB01000013">
    <property type="protein sequence ID" value="PLA53164.1"/>
    <property type="molecule type" value="Genomic_DNA"/>
</dbReference>
<accession>A0A2I1YE69</accession>
<proteinExistence type="predicted"/>
<protein>
    <submittedName>
        <fullName evidence="2">Uncharacterized protein</fullName>
    </submittedName>
</protein>
<sequence length="191" mass="21840">MSKEFDYVAFAKEFEATNGRPPTADELDNAQWEHFGIKWYTPEESQAELERINASYKPSLGEHLKDALSFLGRGFFKALFFILVSPLYLTMLFFNLIKSAIGVMVIWFVSKFMFGLIVGIITDIKYSSNLESNPFPTPFREIIDFILGKDFFLNAVPSFFPHPVLDAWIIGIVIVLLALIATFSKVEEYNK</sequence>
<evidence type="ECO:0000313" key="2">
    <source>
        <dbReference type="EMBL" id="PLA53164.1"/>
    </source>
</evidence>
<reference evidence="2 3" key="1">
    <citation type="submission" date="2017-12" db="EMBL/GenBank/DDBJ databases">
        <title>Phylogenetic diversity of female urinary microbiome.</title>
        <authorList>
            <person name="Thomas-White K."/>
            <person name="Wolfe A.J."/>
        </authorList>
    </citation>
    <scope>NUCLEOTIDE SEQUENCE [LARGE SCALE GENOMIC DNA]</scope>
    <source>
        <strain evidence="2 3">UMB0733</strain>
    </source>
</reference>
<gene>
    <name evidence="2" type="ORF">CYK21_10285</name>
</gene>
<keyword evidence="1" id="KW-0472">Membrane</keyword>
<dbReference type="AlphaFoldDB" id="A0A2I1YE69"/>
<evidence type="ECO:0000313" key="3">
    <source>
        <dbReference type="Proteomes" id="UP000235073"/>
    </source>
</evidence>
<name>A0A2I1YE69_STRMC</name>
<evidence type="ECO:0000256" key="1">
    <source>
        <dbReference type="SAM" id="Phobius"/>
    </source>
</evidence>